<dbReference type="AlphaFoldDB" id="A0A9N9WVU0"/>
<proteinExistence type="predicted"/>
<protein>
    <recommendedName>
        <fullName evidence="2">BTB domain-containing protein</fullName>
    </recommendedName>
</protein>
<evidence type="ECO:0000313" key="3">
    <source>
        <dbReference type="EMBL" id="CAG9811196.1"/>
    </source>
</evidence>
<dbReference type="PROSITE" id="PS50097">
    <property type="entry name" value="BTB"/>
    <property type="match status" value="1"/>
</dbReference>
<feature type="region of interest" description="Disordered" evidence="1">
    <location>
        <begin position="248"/>
        <end position="267"/>
    </location>
</feature>
<dbReference type="PANTHER" id="PTHR24413">
    <property type="entry name" value="SPECKLE-TYPE POZ PROTEIN"/>
    <property type="match status" value="1"/>
</dbReference>
<dbReference type="Pfam" id="PF00651">
    <property type="entry name" value="BTB"/>
    <property type="match status" value="1"/>
</dbReference>
<dbReference type="Gene3D" id="3.30.710.10">
    <property type="entry name" value="Potassium Channel Kv1.1, Chain A"/>
    <property type="match status" value="1"/>
</dbReference>
<dbReference type="SUPFAM" id="SSF54695">
    <property type="entry name" value="POZ domain"/>
    <property type="match status" value="1"/>
</dbReference>
<dbReference type="Proteomes" id="UP001153620">
    <property type="component" value="Chromosome 4"/>
</dbReference>
<dbReference type="CDD" id="cd18186">
    <property type="entry name" value="BTB_POZ_ZBTB_KLHL-like"/>
    <property type="match status" value="1"/>
</dbReference>
<reference evidence="3" key="2">
    <citation type="submission" date="2022-10" db="EMBL/GenBank/DDBJ databases">
        <authorList>
            <consortium name="ENA_rothamsted_submissions"/>
            <consortium name="culmorum"/>
            <person name="King R."/>
        </authorList>
    </citation>
    <scope>NUCLEOTIDE SEQUENCE</scope>
</reference>
<dbReference type="SMART" id="SM00225">
    <property type="entry name" value="BTB"/>
    <property type="match status" value="1"/>
</dbReference>
<feature type="domain" description="BTB" evidence="2">
    <location>
        <begin position="281"/>
        <end position="345"/>
    </location>
</feature>
<accession>A0A9N9WVU0</accession>
<gene>
    <name evidence="3" type="ORF">CHIRRI_LOCUS14005</name>
</gene>
<evidence type="ECO:0000256" key="1">
    <source>
        <dbReference type="SAM" id="MobiDB-lite"/>
    </source>
</evidence>
<dbReference type="InterPro" id="IPR000210">
    <property type="entry name" value="BTB/POZ_dom"/>
</dbReference>
<dbReference type="InterPro" id="IPR032675">
    <property type="entry name" value="LRR_dom_sf"/>
</dbReference>
<dbReference type="Gene3D" id="3.80.10.10">
    <property type="entry name" value="Ribonuclease Inhibitor"/>
    <property type="match status" value="1"/>
</dbReference>
<dbReference type="InterPro" id="IPR011333">
    <property type="entry name" value="SKP1/BTB/POZ_sf"/>
</dbReference>
<evidence type="ECO:0000313" key="4">
    <source>
        <dbReference type="Proteomes" id="UP001153620"/>
    </source>
</evidence>
<dbReference type="SUPFAM" id="SSF52058">
    <property type="entry name" value="L domain-like"/>
    <property type="match status" value="1"/>
</dbReference>
<sequence>MVINCDFQNVFYQHCGNQMTCLVENQQLPENKVIEFYIRNGRRIPKNSVTFVKFNNCNVTKVPNGITTVFVNLKVLNIFNSKLKKISKEDIAEYRNLEQFFCQENEIEFLPGDLFDGFVNLIYVTFWGNKLKVIEPNILDGLVNLKHASFQKNVNYNCYYSTYPIFPHGISLADMKAELYEKFQKRFKFFEDMKESLEELNETATNLKKSELKWTYKYLELDNKVMNLNKTIQDLQESEKKLKSELAHQRLQQTQPRGQSPNPGPNLTIDIRAFIQEEATKDFQITIDGQNFPVHKFLLAARSPTLAEILKNNPEVESLNLVDISVETFEMILKFLYTDELPGDDGTNFFHLFTAAGKLKIEKLLKFAGSKIINEINQENALTIFTISASFGLNDLKQKSFHFIKIKYKKINIKDYWIHNPETLIKIIEKFKKKEEAVKEFEKELDKLAI</sequence>
<name>A0A9N9WVU0_9DIPT</name>
<dbReference type="OrthoDB" id="6359816at2759"/>
<organism evidence="3 4">
    <name type="scientific">Chironomus riparius</name>
    <dbReference type="NCBI Taxonomy" id="315576"/>
    <lineage>
        <taxon>Eukaryota</taxon>
        <taxon>Metazoa</taxon>
        <taxon>Ecdysozoa</taxon>
        <taxon>Arthropoda</taxon>
        <taxon>Hexapoda</taxon>
        <taxon>Insecta</taxon>
        <taxon>Pterygota</taxon>
        <taxon>Neoptera</taxon>
        <taxon>Endopterygota</taxon>
        <taxon>Diptera</taxon>
        <taxon>Nematocera</taxon>
        <taxon>Chironomoidea</taxon>
        <taxon>Chironomidae</taxon>
        <taxon>Chironominae</taxon>
        <taxon>Chironomus</taxon>
    </lineage>
</organism>
<reference evidence="3" key="1">
    <citation type="submission" date="2022-01" db="EMBL/GenBank/DDBJ databases">
        <authorList>
            <person name="King R."/>
        </authorList>
    </citation>
    <scope>NUCLEOTIDE SEQUENCE</scope>
</reference>
<keyword evidence="4" id="KW-1185">Reference proteome</keyword>
<evidence type="ECO:0000259" key="2">
    <source>
        <dbReference type="PROSITE" id="PS50097"/>
    </source>
</evidence>
<feature type="compositionally biased region" description="Polar residues" evidence="1">
    <location>
        <begin position="250"/>
        <end position="261"/>
    </location>
</feature>
<dbReference type="EMBL" id="OU895880">
    <property type="protein sequence ID" value="CAG9811196.1"/>
    <property type="molecule type" value="Genomic_DNA"/>
</dbReference>